<evidence type="ECO:0000256" key="3">
    <source>
        <dbReference type="ARBA" id="ARBA00022692"/>
    </source>
</evidence>
<feature type="domain" description="Type II secretion system protein GspF" evidence="6">
    <location>
        <begin position="41"/>
        <end position="159"/>
    </location>
</feature>
<dbReference type="PANTHER" id="PTHR35007:SF4">
    <property type="entry name" value="CONSERVED TRANSMEMBRANE PROTEIN-RELATED"/>
    <property type="match status" value="1"/>
</dbReference>
<dbReference type="RefSeq" id="WP_378265469.1">
    <property type="nucleotide sequence ID" value="NZ_JBHUKR010000007.1"/>
</dbReference>
<keyword evidence="5" id="KW-0472">Membrane</keyword>
<accession>A0ABW5FUT9</accession>
<protein>
    <submittedName>
        <fullName evidence="7">Type II secretion system F family protein</fullName>
    </submittedName>
</protein>
<gene>
    <name evidence="7" type="ORF">ACFSXZ_14755</name>
</gene>
<keyword evidence="8" id="KW-1185">Reference proteome</keyword>
<reference evidence="8" key="1">
    <citation type="journal article" date="2019" name="Int. J. Syst. Evol. Microbiol.">
        <title>The Global Catalogue of Microorganisms (GCM) 10K type strain sequencing project: providing services to taxonomists for standard genome sequencing and annotation.</title>
        <authorList>
            <consortium name="The Broad Institute Genomics Platform"/>
            <consortium name="The Broad Institute Genome Sequencing Center for Infectious Disease"/>
            <person name="Wu L."/>
            <person name="Ma J."/>
        </authorList>
    </citation>
    <scope>NUCLEOTIDE SEQUENCE [LARGE SCALE GENOMIC DNA]</scope>
    <source>
        <strain evidence="8">CGMCC 4.7645</strain>
    </source>
</reference>
<dbReference type="Proteomes" id="UP001597417">
    <property type="component" value="Unassembled WGS sequence"/>
</dbReference>
<evidence type="ECO:0000256" key="2">
    <source>
        <dbReference type="ARBA" id="ARBA00022475"/>
    </source>
</evidence>
<dbReference type="InterPro" id="IPR018076">
    <property type="entry name" value="T2SS_GspF_dom"/>
</dbReference>
<comment type="caution">
    <text evidence="7">The sequence shown here is derived from an EMBL/GenBank/DDBJ whole genome shotgun (WGS) entry which is preliminary data.</text>
</comment>
<evidence type="ECO:0000313" key="8">
    <source>
        <dbReference type="Proteomes" id="UP001597417"/>
    </source>
</evidence>
<dbReference type="PANTHER" id="PTHR35007">
    <property type="entry name" value="INTEGRAL MEMBRANE PROTEIN-RELATED"/>
    <property type="match status" value="1"/>
</dbReference>
<dbReference type="EMBL" id="JBHUKR010000007">
    <property type="protein sequence ID" value="MFD2417587.1"/>
    <property type="molecule type" value="Genomic_DNA"/>
</dbReference>
<keyword evidence="2" id="KW-1003">Cell membrane</keyword>
<evidence type="ECO:0000256" key="1">
    <source>
        <dbReference type="ARBA" id="ARBA00004651"/>
    </source>
</evidence>
<evidence type="ECO:0000259" key="6">
    <source>
        <dbReference type="Pfam" id="PF00482"/>
    </source>
</evidence>
<keyword evidence="4" id="KW-1133">Transmembrane helix</keyword>
<proteinExistence type="predicted"/>
<sequence length="206" mass="20645">MFGPVVSLAVGLLVAAVLCHRRGSRRIKERAADAHAMAEAIRTMVAGLRAGATTVAAAECAAAEASGRAAATMKTLAVTARLGGDLPVHQADASSPDHHAIAKAWSLSRRHGLPLADLLDAVRRDIVAAARSANRINAGMAGARASAAVLAVLPALGLLLGEAMGAGGIHVLTGTPIGRSLMVVGSGLVLGGVVWSARLTNPGPSL</sequence>
<comment type="subcellular location">
    <subcellularLocation>
        <location evidence="1">Cell membrane</location>
        <topology evidence="1">Multi-pass membrane protein</topology>
    </subcellularLocation>
</comment>
<evidence type="ECO:0000313" key="7">
    <source>
        <dbReference type="EMBL" id="MFD2417587.1"/>
    </source>
</evidence>
<organism evidence="7 8">
    <name type="scientific">Amycolatopsis pigmentata</name>
    <dbReference type="NCBI Taxonomy" id="450801"/>
    <lineage>
        <taxon>Bacteria</taxon>
        <taxon>Bacillati</taxon>
        <taxon>Actinomycetota</taxon>
        <taxon>Actinomycetes</taxon>
        <taxon>Pseudonocardiales</taxon>
        <taxon>Pseudonocardiaceae</taxon>
        <taxon>Amycolatopsis</taxon>
    </lineage>
</organism>
<keyword evidence="3" id="KW-0812">Transmembrane</keyword>
<dbReference type="Pfam" id="PF00482">
    <property type="entry name" value="T2SSF"/>
    <property type="match status" value="1"/>
</dbReference>
<evidence type="ECO:0000256" key="5">
    <source>
        <dbReference type="ARBA" id="ARBA00023136"/>
    </source>
</evidence>
<name>A0ABW5FUT9_9PSEU</name>
<evidence type="ECO:0000256" key="4">
    <source>
        <dbReference type="ARBA" id="ARBA00022989"/>
    </source>
</evidence>